<gene>
    <name evidence="3" type="ordered locus">Deima_2803</name>
</gene>
<evidence type="ECO:0000313" key="3">
    <source>
        <dbReference type="EMBL" id="ADV68432.1"/>
    </source>
</evidence>
<reference evidence="3 4" key="1">
    <citation type="journal article" date="2011" name="Stand. Genomic Sci.">
        <title>Complete genome sequence of Deinococcus maricopensis type strain (LB-34).</title>
        <authorList>
            <person name="Pukall R."/>
            <person name="Zeytun A."/>
            <person name="Lucas S."/>
            <person name="Lapidus A."/>
            <person name="Hammon N."/>
            <person name="Deshpande S."/>
            <person name="Nolan M."/>
            <person name="Cheng J.F."/>
            <person name="Pitluck S."/>
            <person name="Liolios K."/>
            <person name="Pagani I."/>
            <person name="Mikhailova N."/>
            <person name="Ivanova N."/>
            <person name="Mavromatis K."/>
            <person name="Pati A."/>
            <person name="Tapia R."/>
            <person name="Han C."/>
            <person name="Goodwin L."/>
            <person name="Chen A."/>
            <person name="Palaniappan K."/>
            <person name="Land M."/>
            <person name="Hauser L."/>
            <person name="Chang Y.J."/>
            <person name="Jeffries C.D."/>
            <person name="Brambilla E.M."/>
            <person name="Rohde M."/>
            <person name="Goker M."/>
            <person name="Detter J.C."/>
            <person name="Woyke T."/>
            <person name="Bristow J."/>
            <person name="Eisen J.A."/>
            <person name="Markowitz V."/>
            <person name="Hugenholtz P."/>
            <person name="Kyrpides N.C."/>
            <person name="Klenk H.P."/>
        </authorList>
    </citation>
    <scope>NUCLEOTIDE SEQUENCE [LARGE SCALE GENOMIC DNA]</scope>
    <source>
        <strain evidence="4">DSM 21211 / LMG 22137 / NRRL B-23946 / LB-34</strain>
    </source>
</reference>
<dbReference type="EMBL" id="CP002454">
    <property type="protein sequence ID" value="ADV68432.1"/>
    <property type="molecule type" value="Genomic_DNA"/>
</dbReference>
<dbReference type="GO" id="GO:0030488">
    <property type="term" value="P:tRNA methylation"/>
    <property type="evidence" value="ECO:0007669"/>
    <property type="project" value="TreeGrafter"/>
</dbReference>
<dbReference type="CDD" id="cd02440">
    <property type="entry name" value="AdoMet_MTases"/>
    <property type="match status" value="1"/>
</dbReference>
<dbReference type="Proteomes" id="UP000008635">
    <property type="component" value="Chromosome"/>
</dbReference>
<dbReference type="GO" id="GO:0016423">
    <property type="term" value="F:tRNA (guanine) methyltransferase activity"/>
    <property type="evidence" value="ECO:0007669"/>
    <property type="project" value="TreeGrafter"/>
</dbReference>
<dbReference type="RefSeq" id="WP_013557936.1">
    <property type="nucleotide sequence ID" value="NC_014958.1"/>
</dbReference>
<dbReference type="Gene3D" id="3.40.50.150">
    <property type="entry name" value="Vaccinia Virus protein VP39"/>
    <property type="match status" value="1"/>
</dbReference>
<dbReference type="KEGG" id="dmr:Deima_2803"/>
<reference evidence="4" key="2">
    <citation type="submission" date="2011-01" db="EMBL/GenBank/DDBJ databases">
        <title>The complete genome of Deinococcus maricopensis DSM 21211.</title>
        <authorList>
            <consortium name="US DOE Joint Genome Institute (JGI-PGF)"/>
            <person name="Lucas S."/>
            <person name="Copeland A."/>
            <person name="Lapidus A."/>
            <person name="Goodwin L."/>
            <person name="Pitluck S."/>
            <person name="Kyrpides N."/>
            <person name="Mavromatis K."/>
            <person name="Pagani I."/>
            <person name="Ivanova N."/>
            <person name="Ovchinnikova G."/>
            <person name="Zeytun A."/>
            <person name="Detter J.C."/>
            <person name="Han C."/>
            <person name="Land M."/>
            <person name="Hauser L."/>
            <person name="Markowitz V."/>
            <person name="Cheng J.-F."/>
            <person name="Hugenholtz P."/>
            <person name="Woyke T."/>
            <person name="Wu D."/>
            <person name="Pukall R."/>
            <person name="Gehrich-Schroeter G."/>
            <person name="Brambilla E."/>
            <person name="Klenk H.-P."/>
            <person name="Eisen J.A."/>
        </authorList>
    </citation>
    <scope>NUCLEOTIDE SEQUENCE [LARGE SCALE GENOMIC DNA]</scope>
    <source>
        <strain evidence="4">DSM 21211 / LMG 22137 / NRRL B-23946 / LB-34</strain>
    </source>
</reference>
<feature type="region of interest" description="Disordered" evidence="1">
    <location>
        <begin position="1"/>
        <end position="45"/>
    </location>
</feature>
<dbReference type="Pfam" id="PF01170">
    <property type="entry name" value="UPF0020"/>
    <property type="match status" value="1"/>
</dbReference>
<organism evidence="3 4">
    <name type="scientific">Deinococcus maricopensis (strain DSM 21211 / LMG 22137 / NRRL B-23946 / LB-34)</name>
    <dbReference type="NCBI Taxonomy" id="709986"/>
    <lineage>
        <taxon>Bacteria</taxon>
        <taxon>Thermotogati</taxon>
        <taxon>Deinococcota</taxon>
        <taxon>Deinococci</taxon>
        <taxon>Deinococcales</taxon>
        <taxon>Deinococcaceae</taxon>
        <taxon>Deinococcus</taxon>
    </lineage>
</organism>
<dbReference type="eggNOG" id="COG0116">
    <property type="taxonomic scope" value="Bacteria"/>
</dbReference>
<keyword evidence="4" id="KW-1185">Reference proteome</keyword>
<accession>E8UBJ3</accession>
<feature type="domain" description="Ribosomal RNA large subunit methyltransferase K/L-like methyltransferase" evidence="2">
    <location>
        <begin position="200"/>
        <end position="370"/>
    </location>
</feature>
<evidence type="ECO:0000313" key="4">
    <source>
        <dbReference type="Proteomes" id="UP000008635"/>
    </source>
</evidence>
<dbReference type="SUPFAM" id="SSF53335">
    <property type="entry name" value="S-adenosyl-L-methionine-dependent methyltransferases"/>
    <property type="match status" value="1"/>
</dbReference>
<keyword evidence="3" id="KW-0489">Methyltransferase</keyword>
<keyword evidence="3" id="KW-0808">Transferase</keyword>
<sequence length="378" mass="41960">MAARLARGARPRRPHADDDGTGAEERPARGREPVGKRSERPKRLSHLKARQYEVEVLRGLESYAAAELSTVPDVRDVRGLRFWFGGETARLTRLRSAVAVYQVRRFDVPRPKALLGHQQLVQLAEYLAGVAREGGHASFRFSAAGRDSEVFTRLAAELSTLLALPYDANEGELLVRFVRAEDADAWDVLARVTPRPLSARPWRACNRAGGLNATIAHAMLRVGGLSERDRIFNPMCGSGTLLIERAGMMPAEALVGVDIDEEAVDCARENIRAARRDIEVAHVDALATGLPARSFDLILVDLPWGDAIGSHTSNETLYPAFLAEMHRLTSKHGRMVVLTHELRLFERTLADQDRWRGREAFQAYSGGHHPRAYLLSRA</sequence>
<dbReference type="InterPro" id="IPR000241">
    <property type="entry name" value="RlmKL-like_Mtase"/>
</dbReference>
<dbReference type="AlphaFoldDB" id="E8UBJ3"/>
<proteinExistence type="predicted"/>
<evidence type="ECO:0000256" key="1">
    <source>
        <dbReference type="SAM" id="MobiDB-lite"/>
    </source>
</evidence>
<dbReference type="STRING" id="709986.Deima_2803"/>
<dbReference type="PANTHER" id="PTHR14911:SF13">
    <property type="entry name" value="TRNA (GUANINE(6)-N2)-METHYLTRANSFERASE THUMP3"/>
    <property type="match status" value="1"/>
</dbReference>
<dbReference type="HOGENOM" id="CLU_052320_0_0_0"/>
<evidence type="ECO:0000259" key="2">
    <source>
        <dbReference type="Pfam" id="PF01170"/>
    </source>
</evidence>
<name>E8UBJ3_DEIML</name>
<dbReference type="PANTHER" id="PTHR14911">
    <property type="entry name" value="THUMP DOMAIN-CONTAINING"/>
    <property type="match status" value="1"/>
</dbReference>
<dbReference type="InterPro" id="IPR029063">
    <property type="entry name" value="SAM-dependent_MTases_sf"/>
</dbReference>
<feature type="compositionally biased region" description="Basic and acidic residues" evidence="1">
    <location>
        <begin position="14"/>
        <end position="42"/>
    </location>
</feature>
<protein>
    <submittedName>
        <fullName evidence="3">RNA methylase</fullName>
    </submittedName>
</protein>